<evidence type="ECO:0000313" key="3">
    <source>
        <dbReference type="Proteomes" id="UP000298138"/>
    </source>
</evidence>
<dbReference type="EMBL" id="ML220118">
    <property type="protein sequence ID" value="TGZ81571.1"/>
    <property type="molecule type" value="Genomic_DNA"/>
</dbReference>
<dbReference type="Proteomes" id="UP000298138">
    <property type="component" value="Unassembled WGS sequence"/>
</dbReference>
<protein>
    <submittedName>
        <fullName evidence="2">Uncharacterized protein</fullName>
    </submittedName>
</protein>
<name>A0A4S2MY29_9PEZI</name>
<keyword evidence="1" id="KW-0472">Membrane</keyword>
<evidence type="ECO:0000256" key="1">
    <source>
        <dbReference type="SAM" id="Phobius"/>
    </source>
</evidence>
<dbReference type="InParanoid" id="A0A4S2MY29"/>
<proteinExistence type="predicted"/>
<dbReference type="AlphaFoldDB" id="A0A4S2MY29"/>
<reference evidence="2 3" key="1">
    <citation type="submission" date="2019-04" db="EMBL/GenBank/DDBJ databases">
        <title>Comparative genomics and transcriptomics to analyze fruiting body development in filamentous ascomycetes.</title>
        <authorList>
            <consortium name="DOE Joint Genome Institute"/>
            <person name="Lutkenhaus R."/>
            <person name="Traeger S."/>
            <person name="Breuer J."/>
            <person name="Kuo A."/>
            <person name="Lipzen A."/>
            <person name="Pangilinan J."/>
            <person name="Dilworth D."/>
            <person name="Sandor L."/>
            <person name="Poggeler S."/>
            <person name="Barry K."/>
            <person name="Grigoriev I.V."/>
            <person name="Nowrousian M."/>
        </authorList>
    </citation>
    <scope>NUCLEOTIDE SEQUENCE [LARGE SCALE GENOMIC DNA]</scope>
    <source>
        <strain evidence="2 3">CBS 389.68</strain>
    </source>
</reference>
<gene>
    <name evidence="2" type="ORF">EX30DRAFT_249283</name>
</gene>
<keyword evidence="3" id="KW-1185">Reference proteome</keyword>
<keyword evidence="1" id="KW-0812">Transmembrane</keyword>
<evidence type="ECO:0000313" key="2">
    <source>
        <dbReference type="EMBL" id="TGZ81571.1"/>
    </source>
</evidence>
<accession>A0A4S2MY29</accession>
<sequence length="274" mass="31301">MKVMEEVAGVEPAETFHRVWMFPAVGPSCFPAPHLTHGFFSFLYFIYLILPSLLQGNFILGVNDDSIHLLRSSVSAVTFLQVYNCQSSLAHPRQHRSLHPNYNYNLQDNSLPDHGYFQHTVTASPVEYQCDNGKRSTISVDIAMSLLAPRRSEVHFAVDVRADRILRPNTQRQSIKSTRAKTSPLRDRFRCILPYERMDLLDGRNEFTISFTILQNQTPNVLSHAEIRSLQHHPLALHSTRKRNAARALFHNGRSELDRSIRSGSTFPRPTMCC</sequence>
<organism evidence="2 3">
    <name type="scientific">Ascodesmis nigricans</name>
    <dbReference type="NCBI Taxonomy" id="341454"/>
    <lineage>
        <taxon>Eukaryota</taxon>
        <taxon>Fungi</taxon>
        <taxon>Dikarya</taxon>
        <taxon>Ascomycota</taxon>
        <taxon>Pezizomycotina</taxon>
        <taxon>Pezizomycetes</taxon>
        <taxon>Pezizales</taxon>
        <taxon>Ascodesmidaceae</taxon>
        <taxon>Ascodesmis</taxon>
    </lineage>
</organism>
<keyword evidence="1" id="KW-1133">Transmembrane helix</keyword>
<feature type="transmembrane region" description="Helical" evidence="1">
    <location>
        <begin position="42"/>
        <end position="62"/>
    </location>
</feature>